<dbReference type="Pfam" id="PF00106">
    <property type="entry name" value="adh_short"/>
    <property type="match status" value="3"/>
</dbReference>
<name>A0A8J6HKG1_TENMO</name>
<feature type="region of interest" description="Disordered" evidence="5">
    <location>
        <begin position="1118"/>
        <end position="1171"/>
    </location>
</feature>
<feature type="region of interest" description="Disordered" evidence="5">
    <location>
        <begin position="444"/>
        <end position="465"/>
    </location>
</feature>
<feature type="compositionally biased region" description="Low complexity" evidence="5">
    <location>
        <begin position="455"/>
        <end position="465"/>
    </location>
</feature>
<dbReference type="InterPro" id="IPR002347">
    <property type="entry name" value="SDR_fam"/>
</dbReference>
<gene>
    <name evidence="6" type="ORF">GEV33_006520</name>
</gene>
<organism evidence="6 7">
    <name type="scientific">Tenebrio molitor</name>
    <name type="common">Yellow mealworm beetle</name>
    <dbReference type="NCBI Taxonomy" id="7067"/>
    <lineage>
        <taxon>Eukaryota</taxon>
        <taxon>Metazoa</taxon>
        <taxon>Ecdysozoa</taxon>
        <taxon>Arthropoda</taxon>
        <taxon>Hexapoda</taxon>
        <taxon>Insecta</taxon>
        <taxon>Pterygota</taxon>
        <taxon>Neoptera</taxon>
        <taxon>Endopterygota</taxon>
        <taxon>Coleoptera</taxon>
        <taxon>Polyphaga</taxon>
        <taxon>Cucujiformia</taxon>
        <taxon>Tenebrionidae</taxon>
        <taxon>Tenebrio</taxon>
    </lineage>
</organism>
<feature type="compositionally biased region" description="Basic residues" evidence="5">
    <location>
        <begin position="854"/>
        <end position="864"/>
    </location>
</feature>
<feature type="region of interest" description="Disordered" evidence="5">
    <location>
        <begin position="1216"/>
        <end position="1239"/>
    </location>
</feature>
<dbReference type="SUPFAM" id="SSF51735">
    <property type="entry name" value="NAD(P)-binding Rossmann-fold domains"/>
    <property type="match status" value="3"/>
</dbReference>
<dbReference type="EC" id="1.1.1.184" evidence="4"/>
<evidence type="ECO:0000313" key="6">
    <source>
        <dbReference type="EMBL" id="KAH0816270.1"/>
    </source>
</evidence>
<protein>
    <recommendedName>
        <fullName evidence="4">carbonyl reductase (NADPH)</fullName>
        <ecNumber evidence="4">1.1.1.184</ecNumber>
    </recommendedName>
</protein>
<feature type="compositionally biased region" description="Low complexity" evidence="5">
    <location>
        <begin position="1159"/>
        <end position="1168"/>
    </location>
</feature>
<evidence type="ECO:0000256" key="5">
    <source>
        <dbReference type="SAM" id="MobiDB-lite"/>
    </source>
</evidence>
<feature type="compositionally biased region" description="Low complexity" evidence="5">
    <location>
        <begin position="865"/>
        <end position="884"/>
    </location>
</feature>
<dbReference type="PANTHER" id="PTHR43963">
    <property type="entry name" value="CARBONYL REDUCTASE 1-RELATED"/>
    <property type="match status" value="1"/>
</dbReference>
<evidence type="ECO:0000256" key="1">
    <source>
        <dbReference type="ARBA" id="ARBA00006484"/>
    </source>
</evidence>
<reference evidence="6" key="1">
    <citation type="journal article" date="2020" name="J Insects Food Feed">
        <title>The yellow mealworm (Tenebrio molitor) genome: a resource for the emerging insects as food and feed industry.</title>
        <authorList>
            <person name="Eriksson T."/>
            <person name="Andere A."/>
            <person name="Kelstrup H."/>
            <person name="Emery V."/>
            <person name="Picard C."/>
        </authorList>
    </citation>
    <scope>NUCLEOTIDE SEQUENCE</scope>
    <source>
        <strain evidence="6">Stoneville</strain>
        <tissue evidence="6">Whole head</tissue>
    </source>
</reference>
<proteinExistence type="inferred from homology"/>
<feature type="region of interest" description="Disordered" evidence="5">
    <location>
        <begin position="196"/>
        <end position="270"/>
    </location>
</feature>
<feature type="region of interest" description="Disordered" evidence="5">
    <location>
        <begin position="964"/>
        <end position="997"/>
    </location>
</feature>
<feature type="compositionally biased region" description="Low complexity" evidence="5">
    <location>
        <begin position="1313"/>
        <end position="1366"/>
    </location>
</feature>
<keyword evidence="7" id="KW-1185">Reference proteome</keyword>
<feature type="region of interest" description="Disordered" evidence="5">
    <location>
        <begin position="623"/>
        <end position="711"/>
    </location>
</feature>
<dbReference type="PROSITE" id="PS00061">
    <property type="entry name" value="ADH_SHORT"/>
    <property type="match status" value="2"/>
</dbReference>
<comment type="similarity">
    <text evidence="1">Belongs to the short-chain dehydrogenases/reductases (SDR) family.</text>
</comment>
<dbReference type="PRINTS" id="PR00081">
    <property type="entry name" value="GDHRDH"/>
</dbReference>
<feature type="compositionally biased region" description="Basic residues" evidence="5">
    <location>
        <begin position="445"/>
        <end position="454"/>
    </location>
</feature>
<dbReference type="CDD" id="cd05324">
    <property type="entry name" value="carb_red_PTCR-like_SDR_c"/>
    <property type="match status" value="2"/>
</dbReference>
<feature type="region of interest" description="Disordered" evidence="5">
    <location>
        <begin position="839"/>
        <end position="890"/>
    </location>
</feature>
<reference evidence="6" key="2">
    <citation type="submission" date="2021-08" db="EMBL/GenBank/DDBJ databases">
        <authorList>
            <person name="Eriksson T."/>
        </authorList>
    </citation>
    <scope>NUCLEOTIDE SEQUENCE</scope>
    <source>
        <strain evidence="6">Stoneville</strain>
        <tissue evidence="6">Whole head</tissue>
    </source>
</reference>
<comment type="caution">
    <text evidence="6">The sequence shown here is derived from an EMBL/GenBank/DDBJ whole genome shotgun (WGS) entry which is preliminary data.</text>
</comment>
<dbReference type="InterPro" id="IPR020904">
    <property type="entry name" value="Sc_DH/Rdtase_CS"/>
</dbReference>
<dbReference type="InterPro" id="IPR045313">
    <property type="entry name" value="CBR1-like"/>
</dbReference>
<dbReference type="InterPro" id="IPR036291">
    <property type="entry name" value="NAD(P)-bd_dom_sf"/>
</dbReference>
<feature type="compositionally biased region" description="Low complexity" evidence="5">
    <location>
        <begin position="1225"/>
        <end position="1239"/>
    </location>
</feature>
<feature type="region of interest" description="Disordered" evidence="5">
    <location>
        <begin position="1"/>
        <end position="25"/>
    </location>
</feature>
<feature type="compositionally biased region" description="Basic and acidic residues" evidence="5">
    <location>
        <begin position="1138"/>
        <end position="1150"/>
    </location>
</feature>
<dbReference type="EMBL" id="JABDTM020021798">
    <property type="protein sequence ID" value="KAH0816270.1"/>
    <property type="molecule type" value="Genomic_DNA"/>
</dbReference>
<feature type="region of interest" description="Disordered" evidence="5">
    <location>
        <begin position="1298"/>
        <end position="1366"/>
    </location>
</feature>
<evidence type="ECO:0000256" key="4">
    <source>
        <dbReference type="ARBA" id="ARBA00026118"/>
    </source>
</evidence>
<dbReference type="PANTHER" id="PTHR43963:SF4">
    <property type="entry name" value="CARBONYL REDUCTASE (NADPH)"/>
    <property type="match status" value="1"/>
</dbReference>
<evidence type="ECO:0000256" key="2">
    <source>
        <dbReference type="ARBA" id="ARBA00022857"/>
    </source>
</evidence>
<accession>A0A8J6HKG1</accession>
<keyword evidence="2" id="KW-0521">NADP</keyword>
<evidence type="ECO:0000313" key="7">
    <source>
        <dbReference type="Proteomes" id="UP000719412"/>
    </source>
</evidence>
<dbReference type="GO" id="GO:0004090">
    <property type="term" value="F:carbonyl reductase (NADPH) activity"/>
    <property type="evidence" value="ECO:0007669"/>
    <property type="project" value="UniProtKB-EC"/>
</dbReference>
<dbReference type="Gene3D" id="3.40.50.720">
    <property type="entry name" value="NAD(P)-binding Rossmann-like Domain"/>
    <property type="match status" value="3"/>
</dbReference>
<feature type="compositionally biased region" description="Polar residues" evidence="5">
    <location>
        <begin position="677"/>
        <end position="695"/>
    </location>
</feature>
<feature type="compositionally biased region" description="Low complexity" evidence="5">
    <location>
        <begin position="623"/>
        <end position="636"/>
    </location>
</feature>
<feature type="compositionally biased region" description="Basic residues" evidence="5">
    <location>
        <begin position="975"/>
        <end position="989"/>
    </location>
</feature>
<sequence length="2043" mass="227747">MISSGKLWRPTTRPTKRKPNQPPLSVYMEKQGAGDVKDVIEVLKHAKSISVQDSVGPNSPQVFVGPSNIPQPDGYVKFPLPYLSSVQGNRIERKVDQLPFFVAPLSYKTPDGYSKIPLPSPHVGSVVVSTKGQLHEKDSELSQPQTAQNQIVQDFDIKQPFPQFGEEPKPNPYLIAQNSPQVNPNGLLGLGNEFLGGGFGGGSPQDYEDGPKSFEPNYQIPPRESVTPESYRPTPSKDFVSNYRVKEDTPRYFETTPSYQPEEETSRSNYQIPDYQTNDREIESPNSKGLVRDYDIPSLPVESKDTFVPNYNHEEKPQINQFAGLGQSFVPPKVQPQVYSFNEQPVRQTTTTTTTTTTEALPLVQNQYKLVQNPDLDYRIPEYSSRGASPQDPLRQVINQYEIDQINSQFGEGKDENVETIRTTTPVVKSTESYNDYDISTTARTRSRGRHRGRTTTVRTTSTTPSSIADDKYTVLEEFVVQPKSTTVKYTTEVETIPAKVYKLETERLEPVYIQNQAPLKEQVLSQEALDQQILHGNVQARPNPQPERPTEAVQDPRLTPLVYNRGQNVQEEEEELPVNPYLPGLINNLQDQAVRPLLVPNLLVPTTTTIAPPPPTEEVRVVTTTEAPKVETTTQRRNRGRQRGNSARYSTSSPRRTPTRRRPNYTRPTTERHYARTTTEATSYEPTKRVSNNRQRFRTRGRPVAREQAATERVLQTTENVFKQPPLEGGFQASSGDPQSYVQFDPVVENQQVITVRPDQSGDEKLFKDYHQVYSLPPQNPSTEVVSEGISTSSSPVVDVQIAHTATDRVQEPVIITTSSEEPPRLFRVNSNIQSGGVIYNNKNDEGTTRASVRTRGRSRSRTRFGSTTARPTTSRTTTTTTAKPQEDEEEEFYGFIRKPDFNKPAPVVTQQPLPLYSASYQEPPRTLIQLEDEGGQNQEYESGSVAPVQFVGQIRPKYTTTEAQEYSTEAPKHRSRARIRVPSRKATPHQSYNEVKSHRFDDQVTRRSSNVVRTRGRGKSHFKLPENLTEKSDEHDVEGGNYPQVYFKQKELTTEKPAGFQITIDPAEGDVDEDQVPHSSLYSPQIIRTGETQWVEASVYPAPNGLEIEEQQLVVTGSEEEATTPNEQVVNDGSEGEEKVGVDQKDDGDGKDEEEIPTTTEVVETTTPRRRKIGRRRGVWKLIKHRPVDSFETAESQNYYSVVNSLDKVAKRTNGKDANGKLSTTSTTTRPTTARATTTTTENTIFNALYSLLGFATRASQASANEAKVIVQREREEVTTTTVQPTFPEEYTEEITTQEIKENSEDREETTTVASQTTTPTTTTTTTTTTVAPQTTPTTTTTTVAPQTTTPTTTTTVDPQTTTTTTTEAAVKNYDVDSWQIQDLQVQSQQLRVKMSSQKVAVVTGGNKGIGYAIVKGLCEKFGGVVYLTARDVGRGEAAVAKLKELGYKPEFHQLDINEQSSITKLKDHLSQKHGGFDLLVNNAAIAFKSDATEPFAEQAEKTIAVNYFSTLRVCETLFPILKNNARVVNLSSSAGHLSRIPSADLRKKLNDPQLTVSKLNKLMEQFVQDAKNNRWQEAGWGNSTYVVSKVGVSALTKVQQRDFDNEKPNRNISVNSVHPGYVDTDMTSHKGPWTIEQGARAPLYLALEAHNLKGAKSQIPLSHNFLKDYSRHAKNNRWQEAGWGNSTYVVSKVGVSALTKVQQRDLDNEKPNRNISINSVHPGYVDTGMSNHKSPWTIEQGARAPLFLALEALNLKGAYVWSDATVVTGGNKGIGYAIVKGLCEKFGGVVYLTSRDVSRGEAAVAKLKELGYKPEFHQLDINDQSSITKLKDHLSQKHGGFDLLVNNAAIAFKNDATEPFAEQAEKTIAVNYFSILRVCEILFPILKNNARVVNLSSSAGHLSRIPSADLRKQLNDPQLTVSKLNKLMEQFVQDAKNNRWQEAGWGNSTYIVSKVGVSALTKVQQRDLDNEKPNRNISVNSVHPGYVDTDMTSHKGPWTIEQGARAPLFLALEAHNLKGAYVWSDATVVQWDSDKAPASF</sequence>
<feature type="compositionally biased region" description="Low complexity" evidence="5">
    <location>
        <begin position="644"/>
        <end position="657"/>
    </location>
</feature>
<dbReference type="Proteomes" id="UP000719412">
    <property type="component" value="Unassembled WGS sequence"/>
</dbReference>
<keyword evidence="3" id="KW-0560">Oxidoreductase</keyword>
<evidence type="ECO:0000256" key="3">
    <source>
        <dbReference type="ARBA" id="ARBA00023002"/>
    </source>
</evidence>